<evidence type="ECO:0000313" key="2">
    <source>
        <dbReference type="Proteomes" id="UP000789860"/>
    </source>
</evidence>
<keyword evidence="2" id="KW-1185">Reference proteome</keyword>
<gene>
    <name evidence="1" type="ORF">SCALOS_LOCUS9792</name>
</gene>
<organism evidence="1 2">
    <name type="scientific">Scutellospora calospora</name>
    <dbReference type="NCBI Taxonomy" id="85575"/>
    <lineage>
        <taxon>Eukaryota</taxon>
        <taxon>Fungi</taxon>
        <taxon>Fungi incertae sedis</taxon>
        <taxon>Mucoromycota</taxon>
        <taxon>Glomeromycotina</taxon>
        <taxon>Glomeromycetes</taxon>
        <taxon>Diversisporales</taxon>
        <taxon>Gigasporaceae</taxon>
        <taxon>Scutellospora</taxon>
    </lineage>
</organism>
<dbReference type="EMBL" id="CAJVPM010032452">
    <property type="protein sequence ID" value="CAG8682601.1"/>
    <property type="molecule type" value="Genomic_DNA"/>
</dbReference>
<evidence type="ECO:0000313" key="1">
    <source>
        <dbReference type="EMBL" id="CAG8682601.1"/>
    </source>
</evidence>
<feature type="non-terminal residue" evidence="1">
    <location>
        <position position="102"/>
    </location>
</feature>
<comment type="caution">
    <text evidence="1">The sequence shown here is derived from an EMBL/GenBank/DDBJ whole genome shotgun (WGS) entry which is preliminary data.</text>
</comment>
<feature type="non-terminal residue" evidence="1">
    <location>
        <position position="1"/>
    </location>
</feature>
<protein>
    <submittedName>
        <fullName evidence="1">5011_t:CDS:1</fullName>
    </submittedName>
</protein>
<sequence length="102" mass="12126">NTEIQSSLDVEQEFLYNLNQFFINLFNTQGVTDNGKISTIYCLKKYIDDVNKNPDEILNQYNTYKHRYLFTGIIGYFYEYRIGTTVDYHKAFDIYSQAAKDF</sequence>
<proteinExistence type="predicted"/>
<reference evidence="1" key="1">
    <citation type="submission" date="2021-06" db="EMBL/GenBank/DDBJ databases">
        <authorList>
            <person name="Kallberg Y."/>
            <person name="Tangrot J."/>
            <person name="Rosling A."/>
        </authorList>
    </citation>
    <scope>NUCLEOTIDE SEQUENCE</scope>
    <source>
        <strain evidence="1">AU212A</strain>
    </source>
</reference>
<dbReference type="Proteomes" id="UP000789860">
    <property type="component" value="Unassembled WGS sequence"/>
</dbReference>
<name>A0ACA9NXP6_9GLOM</name>
<accession>A0ACA9NXP6</accession>